<organism evidence="8 9">
    <name type="scientific">Liparis tanakae</name>
    <name type="common">Tanaka's snailfish</name>
    <dbReference type="NCBI Taxonomy" id="230148"/>
    <lineage>
        <taxon>Eukaryota</taxon>
        <taxon>Metazoa</taxon>
        <taxon>Chordata</taxon>
        <taxon>Craniata</taxon>
        <taxon>Vertebrata</taxon>
        <taxon>Euteleostomi</taxon>
        <taxon>Actinopterygii</taxon>
        <taxon>Neopterygii</taxon>
        <taxon>Teleostei</taxon>
        <taxon>Neoteleostei</taxon>
        <taxon>Acanthomorphata</taxon>
        <taxon>Eupercaria</taxon>
        <taxon>Perciformes</taxon>
        <taxon>Cottioidei</taxon>
        <taxon>Cottales</taxon>
        <taxon>Liparidae</taxon>
        <taxon>Liparis</taxon>
    </lineage>
</organism>
<dbReference type="GO" id="GO:0005886">
    <property type="term" value="C:plasma membrane"/>
    <property type="evidence" value="ECO:0007669"/>
    <property type="project" value="TreeGrafter"/>
</dbReference>
<evidence type="ECO:0000256" key="5">
    <source>
        <dbReference type="ARBA" id="ARBA00023027"/>
    </source>
</evidence>
<name>A0A4Z2E8T4_9TELE</name>
<dbReference type="OrthoDB" id="9944984at2759"/>
<dbReference type="InterPro" id="IPR003193">
    <property type="entry name" value="ADP-ribosyl_cyclase"/>
</dbReference>
<dbReference type="GO" id="GO:0016740">
    <property type="term" value="F:transferase activity"/>
    <property type="evidence" value="ECO:0007669"/>
    <property type="project" value="UniProtKB-KW"/>
</dbReference>
<evidence type="ECO:0000256" key="2">
    <source>
        <dbReference type="ARBA" id="ARBA00011982"/>
    </source>
</evidence>
<evidence type="ECO:0000256" key="3">
    <source>
        <dbReference type="ARBA" id="ARBA00022679"/>
    </source>
</evidence>
<protein>
    <recommendedName>
        <fullName evidence="2">ADP-ribosyl cyclase/cyclic ADP-ribose hydrolase</fullName>
        <ecNumber evidence="2">3.2.2.6</ecNumber>
    </recommendedName>
</protein>
<evidence type="ECO:0000313" key="8">
    <source>
        <dbReference type="EMBL" id="TNN24944.1"/>
    </source>
</evidence>
<keyword evidence="5" id="KW-0520">NAD</keyword>
<dbReference type="PANTHER" id="PTHR10912">
    <property type="entry name" value="ADP-RIBOSYL CYCLASE"/>
    <property type="match status" value="1"/>
</dbReference>
<dbReference type="EMBL" id="SRLO01013865">
    <property type="protein sequence ID" value="TNN24944.1"/>
    <property type="molecule type" value="Genomic_DNA"/>
</dbReference>
<proteinExistence type="inferred from homology"/>
<evidence type="ECO:0000256" key="4">
    <source>
        <dbReference type="ARBA" id="ARBA00022801"/>
    </source>
</evidence>
<dbReference type="AlphaFoldDB" id="A0A4Z2E8T4"/>
<reference evidence="8 9" key="1">
    <citation type="submission" date="2019-03" db="EMBL/GenBank/DDBJ databases">
        <title>First draft genome of Liparis tanakae, snailfish: a comprehensive survey of snailfish specific genes.</title>
        <authorList>
            <person name="Kim W."/>
            <person name="Song I."/>
            <person name="Jeong J.-H."/>
            <person name="Kim D."/>
            <person name="Kim S."/>
            <person name="Ryu S."/>
            <person name="Song J.Y."/>
            <person name="Lee S.K."/>
        </authorList>
    </citation>
    <scope>NUCLEOTIDE SEQUENCE [LARGE SCALE GENOMIC DNA]</scope>
    <source>
        <tissue evidence="8">Muscle</tissue>
    </source>
</reference>
<dbReference type="Gene3D" id="3.40.50.720">
    <property type="entry name" value="NAD(P)-binding Rossmann-like Domain"/>
    <property type="match status" value="1"/>
</dbReference>
<gene>
    <name evidence="8" type="primary">CD38_1</name>
    <name evidence="8" type="ORF">EYF80_064929</name>
</gene>
<comment type="similarity">
    <text evidence="1">Belongs to the ADP-ribosyl cyclase family.</text>
</comment>
<accession>A0A4Z2E8T4</accession>
<feature type="region of interest" description="Disordered" evidence="7">
    <location>
        <begin position="16"/>
        <end position="43"/>
    </location>
</feature>
<comment type="caution">
    <text evidence="8">The sequence shown here is derived from an EMBL/GenBank/DDBJ whole genome shotgun (WGS) entry which is preliminary data.</text>
</comment>
<keyword evidence="6" id="KW-1015">Disulfide bond</keyword>
<dbReference type="PANTHER" id="PTHR10912:SF9">
    <property type="entry name" value="ADP-RIBOSYL CYCLASE_CYCLIC ADP-RIBOSE HYDROLASE"/>
    <property type="match status" value="1"/>
</dbReference>
<keyword evidence="4 8" id="KW-0378">Hydrolase</keyword>
<keyword evidence="9" id="KW-1185">Reference proteome</keyword>
<evidence type="ECO:0000256" key="7">
    <source>
        <dbReference type="SAM" id="MobiDB-lite"/>
    </source>
</evidence>
<dbReference type="Proteomes" id="UP000314294">
    <property type="component" value="Unassembled WGS sequence"/>
</dbReference>
<dbReference type="SUPFAM" id="SSF52309">
    <property type="entry name" value="N-(deoxy)ribosyltransferase-like"/>
    <property type="match status" value="1"/>
</dbReference>
<dbReference type="GO" id="GO:0061809">
    <property type="term" value="F:NAD+ nucleosidase activity, cyclic ADP-ribose generating"/>
    <property type="evidence" value="ECO:0007669"/>
    <property type="project" value="UniProtKB-EC"/>
</dbReference>
<keyword evidence="3" id="KW-0808">Transferase</keyword>
<sequence length="191" mass="21731">MSLKSIAPVTTPNITHNNELDDFDARGSSKKKSKCSAAADRRRERLQKHVDKDGLFRRTWGPLLLEPEDALWRNALLFTSSRSSLWNISPHSACGDVSVMLNGSIATPFHPASTFASIELERFHFPKVKRLKVILVSGENSATNCKNASLKDLQKKLDPKITYECKEVSEYVYVYDDVIIIIINNNNYYYY</sequence>
<evidence type="ECO:0000256" key="1">
    <source>
        <dbReference type="ARBA" id="ARBA00005406"/>
    </source>
</evidence>
<dbReference type="EC" id="3.2.2.6" evidence="2"/>
<evidence type="ECO:0000256" key="6">
    <source>
        <dbReference type="ARBA" id="ARBA00023157"/>
    </source>
</evidence>
<dbReference type="GO" id="GO:0030890">
    <property type="term" value="P:positive regulation of B cell proliferation"/>
    <property type="evidence" value="ECO:0007669"/>
    <property type="project" value="TreeGrafter"/>
</dbReference>
<evidence type="ECO:0000313" key="9">
    <source>
        <dbReference type="Proteomes" id="UP000314294"/>
    </source>
</evidence>
<dbReference type="GO" id="GO:0016849">
    <property type="term" value="F:phosphorus-oxygen lyase activity"/>
    <property type="evidence" value="ECO:0007669"/>
    <property type="project" value="TreeGrafter"/>
</dbReference>
<dbReference type="Pfam" id="PF02267">
    <property type="entry name" value="Rib_hydrolayse"/>
    <property type="match status" value="1"/>
</dbReference>